<gene>
    <name evidence="2" type="ORF">TWF481_003722</name>
</gene>
<feature type="compositionally biased region" description="Basic and acidic residues" evidence="1">
    <location>
        <begin position="409"/>
        <end position="440"/>
    </location>
</feature>
<dbReference type="SUPFAM" id="SSF89372">
    <property type="entry name" value="Fucose-specific lectin"/>
    <property type="match status" value="2"/>
</dbReference>
<name>A0AAV9WHC7_9PEZI</name>
<sequence>MSLLLAPYNDSMRLGQGFNSYTQTLCLDKAVEVSNVVTIKTKVPSQVVAYSSRFVEKLSEVVDTMNISYSSSIKKGTIELAGNTSAVDESTFKQSDLNVVVSVKVVNQTTILQDTSKFKDLEGVKPGTEEFNDIYGDSFISGFIEGGDFLGVVSIKVLDRSKVGEVARELKKGMNTMKSEGEFTLSDIPESGSFGSASASRETEASISVNWMGGGEIKRPEQNWDLDTLYEAAAAFPSKVAECPQRTWAVLTKYKQNSSYVDWARKQNVVRSPLDYDNVISYTGELFDSYMEYKVLLRKLREIIKNRHKYIASGNVNAIPLDVRSLVAVRSALHDEMSKIVKAVDTLSKDPASLSRHAHIKQRAKPHFIQKILNYAINDTSGEPKNTVDLPDYWNPQEKVLTPPSARHKGSEDKKEWGGGTKRAEEGEGEDTEKKTEDKSPSSSRGDPVSSNTVTTTHASQREGAPTATPEYYYNFSELVAPEIWEEVMPVLRPQEVEESDGSSPTAVVDYPPPPPDDDILAPLEVVIQKPPKGGAEDIPESAAGDRALLWGTAIAAYGIKEEKGFFCQDETGSLLHTICQGELANWGTSVVGCPQRPKIGTPLATIAVNPKDKRLFYVTTENKLRMLVSSGRSWYDANVNFDDIANQDTKLVAWASSEGITVAYANETSELSFWFIRNDVGAIIRPTLTIDFQVTQCPGVMPGASLATFLYKNERHLLYQSKTSFTLIKVARDMTATIVENARFLNKLPLAFDARKPMVFAATNWKDPVGKWSENLPSRGFNGILLLAHDHISNLKRIYIDDAIPLQNDSGVIELSGIVRQEYSSTALSVTFDHWVGNSFYQQNAKGQVIREFTQWKDNNGKMDLSSSGLGIIVGSEQKLKGKTYASGAKILVIAKPECNIAANSDPTAVRAKIGDQWHQVVFFVGIDFQLYYTYNKYDTRKWFPGGERFYNLGPVKLSTFHFLANYNESSGNIDILATGQGGTLFHLRLGGGFENWANATWIEIEGSWNTAPSAWFPESGEIHAAITGTDCNLYCLEFDGKGWARPTLQEKLPGKLKCAPCVVKNKGVWVTCVGGDVYRSTGWDSEKQVYSGFEREKVSIDHKISPVVYDVGPDKRGAILVNDGGRAMAFNLLKGNDQYKPLGELDMESAQILSCTEDRLEVLWLRTIGKFEYVVWGENFSYFRTGKWLGEPYPAGRRVSIISYPEEGSHELYFFGSNGKIMKQWVHNWELDGPSFAIGGS</sequence>
<protein>
    <recommendedName>
        <fullName evidence="4">Fucose-specific lectin</fullName>
    </recommendedName>
</protein>
<proteinExistence type="predicted"/>
<accession>A0AAV9WHC7</accession>
<dbReference type="AlphaFoldDB" id="A0AAV9WHC7"/>
<feature type="region of interest" description="Disordered" evidence="1">
    <location>
        <begin position="380"/>
        <end position="466"/>
    </location>
</feature>
<evidence type="ECO:0000256" key="1">
    <source>
        <dbReference type="SAM" id="MobiDB-lite"/>
    </source>
</evidence>
<feature type="compositionally biased region" description="Low complexity" evidence="1">
    <location>
        <begin position="441"/>
        <end position="451"/>
    </location>
</feature>
<dbReference type="EMBL" id="JAVHJL010000002">
    <property type="protein sequence ID" value="KAK6508954.1"/>
    <property type="molecule type" value="Genomic_DNA"/>
</dbReference>
<evidence type="ECO:0000313" key="2">
    <source>
        <dbReference type="EMBL" id="KAK6508954.1"/>
    </source>
</evidence>
<comment type="caution">
    <text evidence="2">The sequence shown here is derived from an EMBL/GenBank/DDBJ whole genome shotgun (WGS) entry which is preliminary data.</text>
</comment>
<dbReference type="Proteomes" id="UP001370758">
    <property type="component" value="Unassembled WGS sequence"/>
</dbReference>
<evidence type="ECO:0000313" key="3">
    <source>
        <dbReference type="Proteomes" id="UP001370758"/>
    </source>
</evidence>
<keyword evidence="3" id="KW-1185">Reference proteome</keyword>
<organism evidence="2 3">
    <name type="scientific">Arthrobotrys musiformis</name>
    <dbReference type="NCBI Taxonomy" id="47236"/>
    <lineage>
        <taxon>Eukaryota</taxon>
        <taxon>Fungi</taxon>
        <taxon>Dikarya</taxon>
        <taxon>Ascomycota</taxon>
        <taxon>Pezizomycotina</taxon>
        <taxon>Orbiliomycetes</taxon>
        <taxon>Orbiliales</taxon>
        <taxon>Orbiliaceae</taxon>
        <taxon>Arthrobotrys</taxon>
    </lineage>
</organism>
<dbReference type="Gene3D" id="2.120.10.70">
    <property type="entry name" value="Fucose-specific lectin"/>
    <property type="match status" value="2"/>
</dbReference>
<reference evidence="2 3" key="1">
    <citation type="submission" date="2023-08" db="EMBL/GenBank/DDBJ databases">
        <authorList>
            <person name="Palmer J.M."/>
        </authorList>
    </citation>
    <scope>NUCLEOTIDE SEQUENCE [LARGE SCALE GENOMIC DNA]</scope>
    <source>
        <strain evidence="2 3">TWF481</strain>
    </source>
</reference>
<evidence type="ECO:0008006" key="4">
    <source>
        <dbReference type="Google" id="ProtNLM"/>
    </source>
</evidence>